<sequence>NGQDDLFSRMIFLPVWYQSAIRPNNLKLNQDHVDVPSFIHVFIVCHLFGSIEYRFDITDKSEKNLSATASTISVETSDSNSAYYYVYNKVADRSDMLLSPQFKDLPPHMASFYVKVDDIYPRICVLFKLYKNIICFE</sequence>
<feature type="non-terminal residue" evidence="1">
    <location>
        <position position="1"/>
    </location>
</feature>
<reference evidence="1" key="1">
    <citation type="submission" date="2021-02" db="EMBL/GenBank/DDBJ databases">
        <authorList>
            <person name="Nowell W R."/>
        </authorList>
    </citation>
    <scope>NUCLEOTIDE SEQUENCE</scope>
</reference>
<organism evidence="1 2">
    <name type="scientific">Didymodactylos carnosus</name>
    <dbReference type="NCBI Taxonomy" id="1234261"/>
    <lineage>
        <taxon>Eukaryota</taxon>
        <taxon>Metazoa</taxon>
        <taxon>Spiralia</taxon>
        <taxon>Gnathifera</taxon>
        <taxon>Rotifera</taxon>
        <taxon>Eurotatoria</taxon>
        <taxon>Bdelloidea</taxon>
        <taxon>Philodinida</taxon>
        <taxon>Philodinidae</taxon>
        <taxon>Didymodactylos</taxon>
    </lineage>
</organism>
<protein>
    <submittedName>
        <fullName evidence="1">Uncharacterized protein</fullName>
    </submittedName>
</protein>
<gene>
    <name evidence="1" type="ORF">SRO942_LOCUS44980</name>
</gene>
<dbReference type="Proteomes" id="UP000681722">
    <property type="component" value="Unassembled WGS sequence"/>
</dbReference>
<accession>A0A8S2XN40</accession>
<dbReference type="EMBL" id="CAJOBC010106528">
    <property type="protein sequence ID" value="CAF4504070.1"/>
    <property type="molecule type" value="Genomic_DNA"/>
</dbReference>
<comment type="caution">
    <text evidence="1">The sequence shown here is derived from an EMBL/GenBank/DDBJ whole genome shotgun (WGS) entry which is preliminary data.</text>
</comment>
<dbReference type="AlphaFoldDB" id="A0A8S2XN40"/>
<evidence type="ECO:0000313" key="1">
    <source>
        <dbReference type="EMBL" id="CAF4504070.1"/>
    </source>
</evidence>
<name>A0A8S2XN40_9BILA</name>
<proteinExistence type="predicted"/>
<evidence type="ECO:0000313" key="2">
    <source>
        <dbReference type="Proteomes" id="UP000681722"/>
    </source>
</evidence>